<evidence type="ECO:0000259" key="2">
    <source>
        <dbReference type="Pfam" id="PF04717"/>
    </source>
</evidence>
<dbReference type="InterPro" id="IPR018769">
    <property type="entry name" value="VgrG2_DUF2345"/>
</dbReference>
<dbReference type="Gene3D" id="3.55.50.10">
    <property type="entry name" value="Baseplate protein-like domains"/>
    <property type="match status" value="1"/>
</dbReference>
<dbReference type="Gene3D" id="4.10.220.110">
    <property type="match status" value="1"/>
</dbReference>
<evidence type="ECO:0000313" key="6">
    <source>
        <dbReference type="Proteomes" id="UP000694660"/>
    </source>
</evidence>
<keyword evidence="6" id="KW-1185">Reference proteome</keyword>
<feature type="domain" description="Gp5/Type VI secretion system Vgr protein OB-fold" evidence="2">
    <location>
        <begin position="329"/>
        <end position="374"/>
    </location>
</feature>
<feature type="domain" description="Putative type VI secretion system Rhs element associated Vgr" evidence="4">
    <location>
        <begin position="431"/>
        <end position="534"/>
    </location>
</feature>
<evidence type="ECO:0000259" key="3">
    <source>
        <dbReference type="Pfam" id="PF10106"/>
    </source>
</evidence>
<dbReference type="Pfam" id="PF10106">
    <property type="entry name" value="DUF2345"/>
    <property type="match status" value="1"/>
</dbReference>
<organism evidence="5 6">
    <name type="scientific">Denitromonas iodatirespirans</name>
    <dbReference type="NCBI Taxonomy" id="2795389"/>
    <lineage>
        <taxon>Bacteria</taxon>
        <taxon>Pseudomonadati</taxon>
        <taxon>Pseudomonadota</taxon>
        <taxon>Betaproteobacteria</taxon>
        <taxon>Rhodocyclales</taxon>
        <taxon>Zoogloeaceae</taxon>
        <taxon>Denitromonas</taxon>
    </lineage>
</organism>
<name>A0A944DH67_DENI1</name>
<dbReference type="InterPro" id="IPR037026">
    <property type="entry name" value="Vgr_OB-fold_dom_sf"/>
</dbReference>
<dbReference type="InterPro" id="IPR028244">
    <property type="entry name" value="T6SS_Rhs_Vgr_dom"/>
</dbReference>
<feature type="compositionally biased region" description="Polar residues" evidence="1">
    <location>
        <begin position="414"/>
        <end position="428"/>
    </location>
</feature>
<feature type="non-terminal residue" evidence="5">
    <location>
        <position position="1"/>
    </location>
</feature>
<dbReference type="RefSeq" id="WP_214364140.1">
    <property type="nucleotide sequence ID" value="NZ_JAEKFT010000078.1"/>
</dbReference>
<evidence type="ECO:0000259" key="4">
    <source>
        <dbReference type="Pfam" id="PF13296"/>
    </source>
</evidence>
<comment type="caution">
    <text evidence="5">The sequence shown here is derived from an EMBL/GenBank/DDBJ whole genome shotgun (WGS) entry which is preliminary data.</text>
</comment>
<dbReference type="Pfam" id="PF05954">
    <property type="entry name" value="Phage_GPD"/>
    <property type="match status" value="1"/>
</dbReference>
<dbReference type="Gene3D" id="2.30.110.50">
    <property type="match status" value="1"/>
</dbReference>
<dbReference type="InterPro" id="IPR006531">
    <property type="entry name" value="Gp5/Vgr_OB"/>
</dbReference>
<dbReference type="Gene3D" id="2.40.50.230">
    <property type="entry name" value="Gp5 N-terminal domain"/>
    <property type="match status" value="1"/>
</dbReference>
<feature type="non-terminal residue" evidence="5">
    <location>
        <position position="732"/>
    </location>
</feature>
<feature type="region of interest" description="Disordered" evidence="1">
    <location>
        <begin position="213"/>
        <end position="240"/>
    </location>
</feature>
<feature type="domain" description="DUF2345" evidence="3">
    <location>
        <begin position="590"/>
        <end position="731"/>
    </location>
</feature>
<dbReference type="SUPFAM" id="SSF69279">
    <property type="entry name" value="Phage tail proteins"/>
    <property type="match status" value="2"/>
</dbReference>
<dbReference type="Pfam" id="PF04717">
    <property type="entry name" value="Phage_base_V"/>
    <property type="match status" value="1"/>
</dbReference>
<evidence type="ECO:0000256" key="1">
    <source>
        <dbReference type="SAM" id="MobiDB-lite"/>
    </source>
</evidence>
<sequence length="732" mass="76826">ESDLAFVRRLLAEEGLFCWFEHAADDSEGTTTSFGRHTLVLADHNGAFTDNRQPVVRFTQPGTTLPEDSIDRWHGLRRLDSTVLAAASWDYRSLATRDQRADSTIDNGHRLPLEAIDDPGQYAWQDLAHGERMLRAQREALDARSKQFFGQGTVRTAAPGTCFTLTGHAEHDLDPPEACRFVLTEVIHQARNNLAERIPGADGGLSAHHRAALQHPPVGPDETTQTRGQTPSEDGTEPPVEHYRNRLRAIRAHIPWRALMTDGHGHCIHPRPTVHGTLTAVVVGPGTPTHTDRDARVRVQFPWQRGSRSANRNAHPTGEDNAPASDTLGAWLRVMSPVAGANWGGHWVPRPGQEVLVAFHHGNIDRPVIIGALYNGQGNEDGAGNRIGGATLQASANAPALFAGRQDPAHRHNASLSGLKSQQLSASRGGSGGYNQLIFDDTPGEPRISLGTTEYASAVHLGHLKQQQDNARLKDRGHGAELATRAAAAVRAGSGLLISADARPGARGAHLDSAEPIRQTEDAHALTTALAETAAKQNAALAGDPAARDLPASAALQAAVKVMGATASVTDGAAPTGDSNTGGFIAIQGGEGTVPAWSAPRLHYSAPGGIAQLTPASAILVAGKTLSLSAGQDIGLVAQGNHSLAVRGGLALFTVGKAGGSKPNQETGIALHAASGKVSVQAQSGQLRAAADKTVTLASTSASIHASAKTHLLLTAKGAYLKLEGGNIELHA</sequence>
<dbReference type="SUPFAM" id="SSF69255">
    <property type="entry name" value="gp5 N-terminal domain-like"/>
    <property type="match status" value="1"/>
</dbReference>
<dbReference type="NCBIfam" id="TIGR01646">
    <property type="entry name" value="vgr_GE"/>
    <property type="match status" value="1"/>
</dbReference>
<dbReference type="Pfam" id="PF13296">
    <property type="entry name" value="T6SS_Vgr"/>
    <property type="match status" value="1"/>
</dbReference>
<dbReference type="EMBL" id="JAEKFT010000078">
    <property type="protein sequence ID" value="MBT0964228.1"/>
    <property type="molecule type" value="Genomic_DNA"/>
</dbReference>
<reference evidence="6" key="1">
    <citation type="journal article" date="2022" name="ISME J.">
        <title>Genetic and phylogenetic analysis of dissimilatory iodate-reducing bacteria identifies potential niches across the world's oceans.</title>
        <authorList>
            <person name="Reyes-Umana V."/>
            <person name="Henning Z."/>
            <person name="Lee K."/>
            <person name="Barnum T.P."/>
            <person name="Coates J.D."/>
        </authorList>
    </citation>
    <scope>NUCLEOTIDE SEQUENCE [LARGE SCALE GENOMIC DNA]</scope>
    <source>
        <strain evidence="6">IR12</strain>
    </source>
</reference>
<protein>
    <submittedName>
        <fullName evidence="5">Type VI secretion system tip protein VgrG</fullName>
    </submittedName>
</protein>
<gene>
    <name evidence="5" type="ORF">I8J34_23905</name>
</gene>
<feature type="compositionally biased region" description="Polar residues" evidence="1">
    <location>
        <begin position="222"/>
        <end position="233"/>
    </location>
</feature>
<dbReference type="Proteomes" id="UP000694660">
    <property type="component" value="Unassembled WGS sequence"/>
</dbReference>
<proteinExistence type="predicted"/>
<feature type="region of interest" description="Disordered" evidence="1">
    <location>
        <begin position="407"/>
        <end position="430"/>
    </location>
</feature>
<dbReference type="AlphaFoldDB" id="A0A944DH67"/>
<accession>A0A944DH67</accession>
<dbReference type="InterPro" id="IPR006533">
    <property type="entry name" value="T6SS_Vgr_RhsGE"/>
</dbReference>
<evidence type="ECO:0000313" key="5">
    <source>
        <dbReference type="EMBL" id="MBT0964228.1"/>
    </source>
</evidence>